<dbReference type="InterPro" id="IPR039671">
    <property type="entry name" value="THEMIS"/>
</dbReference>
<accession>A0A210QBV3</accession>
<feature type="domain" description="CABIT" evidence="3">
    <location>
        <begin position="87"/>
        <end position="195"/>
    </location>
</feature>
<dbReference type="GO" id="GO:0005634">
    <property type="term" value="C:nucleus"/>
    <property type="evidence" value="ECO:0007669"/>
    <property type="project" value="TreeGrafter"/>
</dbReference>
<reference evidence="4 5" key="1">
    <citation type="journal article" date="2017" name="Nat. Ecol. Evol.">
        <title>Scallop genome provides insights into evolution of bilaterian karyotype and development.</title>
        <authorList>
            <person name="Wang S."/>
            <person name="Zhang J."/>
            <person name="Jiao W."/>
            <person name="Li J."/>
            <person name="Xun X."/>
            <person name="Sun Y."/>
            <person name="Guo X."/>
            <person name="Huan P."/>
            <person name="Dong B."/>
            <person name="Zhang L."/>
            <person name="Hu X."/>
            <person name="Sun X."/>
            <person name="Wang J."/>
            <person name="Zhao C."/>
            <person name="Wang Y."/>
            <person name="Wang D."/>
            <person name="Huang X."/>
            <person name="Wang R."/>
            <person name="Lv J."/>
            <person name="Li Y."/>
            <person name="Zhang Z."/>
            <person name="Liu B."/>
            <person name="Lu W."/>
            <person name="Hui Y."/>
            <person name="Liang J."/>
            <person name="Zhou Z."/>
            <person name="Hou R."/>
            <person name="Li X."/>
            <person name="Liu Y."/>
            <person name="Li H."/>
            <person name="Ning X."/>
            <person name="Lin Y."/>
            <person name="Zhao L."/>
            <person name="Xing Q."/>
            <person name="Dou J."/>
            <person name="Li Y."/>
            <person name="Mao J."/>
            <person name="Guo H."/>
            <person name="Dou H."/>
            <person name="Li T."/>
            <person name="Mu C."/>
            <person name="Jiang W."/>
            <person name="Fu Q."/>
            <person name="Fu X."/>
            <person name="Miao Y."/>
            <person name="Liu J."/>
            <person name="Yu Q."/>
            <person name="Li R."/>
            <person name="Liao H."/>
            <person name="Li X."/>
            <person name="Kong Y."/>
            <person name="Jiang Z."/>
            <person name="Chourrout D."/>
            <person name="Li R."/>
            <person name="Bao Z."/>
        </authorList>
    </citation>
    <scope>NUCLEOTIDE SEQUENCE [LARGE SCALE GENOMIC DNA]</scope>
    <source>
        <strain evidence="4 5">PY_sf001</strain>
    </source>
</reference>
<feature type="compositionally biased region" description="Basic residues" evidence="2">
    <location>
        <begin position="702"/>
        <end position="713"/>
    </location>
</feature>
<feature type="region of interest" description="Disordered" evidence="2">
    <location>
        <begin position="632"/>
        <end position="664"/>
    </location>
</feature>
<dbReference type="GO" id="GO:0050852">
    <property type="term" value="P:T cell receptor signaling pathway"/>
    <property type="evidence" value="ECO:0007669"/>
    <property type="project" value="TreeGrafter"/>
</dbReference>
<dbReference type="InterPro" id="IPR025946">
    <property type="entry name" value="CABIT_dom"/>
</dbReference>
<feature type="compositionally biased region" description="Polar residues" evidence="2">
    <location>
        <begin position="636"/>
        <end position="645"/>
    </location>
</feature>
<dbReference type="AlphaFoldDB" id="A0A210QBV3"/>
<proteinExistence type="inferred from homology"/>
<dbReference type="STRING" id="6573.A0A210QBV3"/>
<dbReference type="Proteomes" id="UP000242188">
    <property type="component" value="Unassembled WGS sequence"/>
</dbReference>
<dbReference type="PANTHER" id="PTHR15215">
    <property type="entry name" value="CABIT DOMAIN-CONTAINING PROTEIN"/>
    <property type="match status" value="1"/>
</dbReference>
<name>A0A210QBV3_MIZYE</name>
<dbReference type="OrthoDB" id="9879477at2759"/>
<dbReference type="EMBL" id="NEDP02004236">
    <property type="protein sequence ID" value="OWF46213.1"/>
    <property type="molecule type" value="Genomic_DNA"/>
</dbReference>
<sequence length="713" mass="81616">MAASETKSPEARQVRSLKEITECYKLPKFVRVVGGKDLKGVYRRTGIKKGDFIYLHTLAMDNVGLSFFDTDTGSRRVARVPAKTAIKFKIVSPMSLLSSGKQDTPKIFSTVGDLLDVFPMKFKANKGYDDPYLPAIFRKDEVFRFHRKFRSPMDEQIFLECEDEAGNLIQLPKSCHGDFSVLEDDRSYTLQEIISFGVVSRKLKMSSENMTLVAVEESQNNEKDDEEPIYGNITNKELTLSRITGLPLTHKGIITMQKPEVFFVASPRDNLDVRWKLDRNLDLEVVSSTETEYEEPISNEYSLRDFVTEFESEFPITAVITNYKSIPGAFRKHFSQELEVLVHHVEHDPKLLGTTGKDYFSISNNVKGRFRKALRRFGSILDLIELNEPINVKVMEDIASDVPAPFSLRIGDVLVFKSLTVLKYKIKFSKKSYVDVPVVGCYKILEDGSKKTLYLQDDLDLKLIEIPPPGKEKGFRADAVFSGRMSLPMDVDFLPIENARSPLCCDREISMEYVVSDPYVVVSTLPSRRARRTSGLEAKVDVCMKVPIRHDVTLKLSEKLHFPTSYFRFPPKENWAQIDVEELHKDVYDNLVKYSDQAYEDYQLPDVPKASASVGCLVERAKEEEKYNLMKKKNKSMTTLPQSSRQSKKLESKQDDVPAYKSESDLKMAAVNESLQDDIVYADECIYEMYDLPQPKPERPPRPKKYRRKTSKF</sequence>
<feature type="region of interest" description="Disordered" evidence="2">
    <location>
        <begin position="690"/>
        <end position="713"/>
    </location>
</feature>
<keyword evidence="5" id="KW-1185">Reference proteome</keyword>
<evidence type="ECO:0000256" key="2">
    <source>
        <dbReference type="SAM" id="MobiDB-lite"/>
    </source>
</evidence>
<gene>
    <name evidence="4" type="ORF">KP79_PYT08138</name>
</gene>
<feature type="compositionally biased region" description="Basic and acidic residues" evidence="2">
    <location>
        <begin position="648"/>
        <end position="664"/>
    </location>
</feature>
<dbReference type="PANTHER" id="PTHR15215:SF0">
    <property type="match status" value="1"/>
</dbReference>
<dbReference type="Pfam" id="PF12736">
    <property type="entry name" value="CABIT"/>
    <property type="match status" value="1"/>
</dbReference>
<organism evidence="4 5">
    <name type="scientific">Mizuhopecten yessoensis</name>
    <name type="common">Japanese scallop</name>
    <name type="synonym">Patinopecten yessoensis</name>
    <dbReference type="NCBI Taxonomy" id="6573"/>
    <lineage>
        <taxon>Eukaryota</taxon>
        <taxon>Metazoa</taxon>
        <taxon>Spiralia</taxon>
        <taxon>Lophotrochozoa</taxon>
        <taxon>Mollusca</taxon>
        <taxon>Bivalvia</taxon>
        <taxon>Autobranchia</taxon>
        <taxon>Pteriomorphia</taxon>
        <taxon>Pectinida</taxon>
        <taxon>Pectinoidea</taxon>
        <taxon>Pectinidae</taxon>
        <taxon>Mizuhopecten</taxon>
    </lineage>
</organism>
<dbReference type="GO" id="GO:0005737">
    <property type="term" value="C:cytoplasm"/>
    <property type="evidence" value="ECO:0007669"/>
    <property type="project" value="TreeGrafter"/>
</dbReference>
<evidence type="ECO:0000313" key="4">
    <source>
        <dbReference type="EMBL" id="OWF46213.1"/>
    </source>
</evidence>
<evidence type="ECO:0000259" key="3">
    <source>
        <dbReference type="Pfam" id="PF12736"/>
    </source>
</evidence>
<evidence type="ECO:0000313" key="5">
    <source>
        <dbReference type="Proteomes" id="UP000242188"/>
    </source>
</evidence>
<evidence type="ECO:0000256" key="1">
    <source>
        <dbReference type="ARBA" id="ARBA00006414"/>
    </source>
</evidence>
<protein>
    <recommendedName>
        <fullName evidence="3">CABIT domain-containing protein</fullName>
    </recommendedName>
</protein>
<comment type="caution">
    <text evidence="4">The sequence shown here is derived from an EMBL/GenBank/DDBJ whole genome shotgun (WGS) entry which is preliminary data.</text>
</comment>
<comment type="similarity">
    <text evidence="1">Belongs to the themis family.</text>
</comment>